<reference evidence="1 2" key="1">
    <citation type="submission" date="2015-01" db="EMBL/GenBank/DDBJ databases">
        <title>Genome Sequencing of Rickettsiales.</title>
        <authorList>
            <person name="Daugherty S.C."/>
            <person name="Su Q."/>
            <person name="Abolude K."/>
            <person name="Beier-Sexton M."/>
            <person name="Carlyon J.A."/>
            <person name="Carter R."/>
            <person name="Day N.P."/>
            <person name="Dumler S.J."/>
            <person name="Dyachenko V."/>
            <person name="Godinez A."/>
            <person name="Kurtti T.J."/>
            <person name="Lichay M."/>
            <person name="Mullins K.E."/>
            <person name="Ott S."/>
            <person name="Pappas-Brown V."/>
            <person name="Paris D.H."/>
            <person name="Patel P."/>
            <person name="Richards A.L."/>
            <person name="Sadzewicz L."/>
            <person name="Sears K."/>
            <person name="Seidman D."/>
            <person name="Sengamalay N."/>
            <person name="Stenos J."/>
            <person name="Tallon L.J."/>
            <person name="Vincent G."/>
            <person name="Fraser C.M."/>
            <person name="Munderloh U."/>
            <person name="Dunning-Hotopp J.C."/>
        </authorList>
    </citation>
    <scope>NUCLEOTIDE SEQUENCE [LARGE SCALE GENOMIC DNA]</scope>
    <source>
        <strain evidence="1 2">Ac/Pa</strain>
    </source>
</reference>
<evidence type="ECO:0000313" key="1">
    <source>
        <dbReference type="EMBL" id="KJV62270.1"/>
    </source>
</evidence>
<protein>
    <submittedName>
        <fullName evidence="1">Uncharacterized protein</fullName>
    </submittedName>
</protein>
<name>A0A0F3N2H0_RICAM</name>
<gene>
    <name evidence="1" type="ORF">APHACPA_1291</name>
</gene>
<comment type="caution">
    <text evidence="1">The sequence shown here is derived from an EMBL/GenBank/DDBJ whole genome shotgun (WGS) entry which is preliminary data.</text>
</comment>
<dbReference type="AlphaFoldDB" id="A0A0F3N2H0"/>
<dbReference type="EMBL" id="LANR01000001">
    <property type="protein sequence ID" value="KJV62270.1"/>
    <property type="molecule type" value="Genomic_DNA"/>
</dbReference>
<keyword evidence="2" id="KW-1185">Reference proteome</keyword>
<sequence length="37" mass="3915">MSSRGLTTVSCITPCPEIPQSSCGTTLKVTGFPLSWK</sequence>
<accession>A0A0F3N2H0</accession>
<dbReference type="Proteomes" id="UP000033556">
    <property type="component" value="Unassembled WGS sequence"/>
</dbReference>
<proteinExistence type="predicted"/>
<organism evidence="1 2">
    <name type="scientific">Rickettsia amblyommatis str. Ac/Pa</name>
    <dbReference type="NCBI Taxonomy" id="1359164"/>
    <lineage>
        <taxon>Bacteria</taxon>
        <taxon>Pseudomonadati</taxon>
        <taxon>Pseudomonadota</taxon>
        <taxon>Alphaproteobacteria</taxon>
        <taxon>Rickettsiales</taxon>
        <taxon>Rickettsiaceae</taxon>
        <taxon>Rickettsieae</taxon>
        <taxon>Rickettsia</taxon>
        <taxon>spotted fever group</taxon>
    </lineage>
</organism>
<evidence type="ECO:0000313" key="2">
    <source>
        <dbReference type="Proteomes" id="UP000033556"/>
    </source>
</evidence>
<dbReference type="PATRIC" id="fig|1359164.3.peg.1276"/>